<dbReference type="RefSeq" id="WP_132967724.1">
    <property type="nucleotide sequence ID" value="NZ_LEKL01000052.1"/>
</dbReference>
<dbReference type="Proteomes" id="UP000294619">
    <property type="component" value="Unassembled WGS sequence"/>
</dbReference>
<dbReference type="Proteomes" id="UP000305526">
    <property type="component" value="Unassembled WGS sequence"/>
</dbReference>
<keyword evidence="4" id="KW-1185">Reference proteome</keyword>
<reference evidence="2 4" key="2">
    <citation type="submission" date="2019-05" db="EMBL/GenBank/DDBJ databases">
        <title>Pasteurellaceae isolates from reptiles.</title>
        <authorList>
            <person name="Bojesen A.M."/>
            <person name="Lund E."/>
        </authorList>
    </citation>
    <scope>NUCLEOTIDE SEQUENCE [LARGE SCALE GENOMIC DNA]</scope>
    <source>
        <strain evidence="2 4">ELNT2x</strain>
    </source>
</reference>
<accession>A0A4R3Y3U9</accession>
<evidence type="ECO:0000313" key="3">
    <source>
        <dbReference type="Proteomes" id="UP000294619"/>
    </source>
</evidence>
<sequence length="67" mass="8034">MNNLGHGIIEIRQRDHNGAFRLVYVARFAKRIYVLYTFPKKTQKTSLQDLNIIKKRYQALLEIENER</sequence>
<gene>
    <name evidence="1" type="ORF">EDC16_11022</name>
    <name evidence="2" type="ORF">FHQ21_06945</name>
</gene>
<dbReference type="InterPro" id="IPR009241">
    <property type="entry name" value="HigB-like"/>
</dbReference>
<evidence type="ECO:0000313" key="1">
    <source>
        <dbReference type="EMBL" id="TCV84793.1"/>
    </source>
</evidence>
<comment type="caution">
    <text evidence="1">The sequence shown here is derived from an EMBL/GenBank/DDBJ whole genome shotgun (WGS) entry which is preliminary data.</text>
</comment>
<dbReference type="EMBL" id="SMCP01000010">
    <property type="protein sequence ID" value="TCV84793.1"/>
    <property type="molecule type" value="Genomic_DNA"/>
</dbReference>
<evidence type="ECO:0000313" key="4">
    <source>
        <dbReference type="Proteomes" id="UP000305526"/>
    </source>
</evidence>
<dbReference type="EMBL" id="VDGV01000053">
    <property type="protein sequence ID" value="TNG91645.1"/>
    <property type="molecule type" value="Genomic_DNA"/>
</dbReference>
<name>A0A4R3Y3U9_9PAST</name>
<proteinExistence type="predicted"/>
<reference evidence="1 3" key="1">
    <citation type="submission" date="2019-03" db="EMBL/GenBank/DDBJ databases">
        <title>Genomic Encyclopedia of Type Strains, Phase IV (KMG-IV): sequencing the most valuable type-strain genomes for metagenomic binning, comparative biology and taxonomic classification.</title>
        <authorList>
            <person name="Goeker M."/>
        </authorList>
    </citation>
    <scope>NUCLEOTIDE SEQUENCE [LARGE SCALE GENOMIC DNA]</scope>
    <source>
        <strain evidence="1 3">DSM 28140</strain>
    </source>
</reference>
<dbReference type="Pfam" id="PF05973">
    <property type="entry name" value="Gp49"/>
    <property type="match status" value="1"/>
</dbReference>
<protein>
    <submittedName>
        <fullName evidence="1">Phage derived Gp49-like protein DUF891</fullName>
    </submittedName>
    <submittedName>
        <fullName evidence="2">Type II toxin-antitoxin system RelE/ParE family toxin</fullName>
    </submittedName>
</protein>
<organism evidence="1 3">
    <name type="scientific">Testudinibacter aquarius</name>
    <dbReference type="NCBI Taxonomy" id="1524974"/>
    <lineage>
        <taxon>Bacteria</taxon>
        <taxon>Pseudomonadati</taxon>
        <taxon>Pseudomonadota</taxon>
        <taxon>Gammaproteobacteria</taxon>
        <taxon>Pasteurellales</taxon>
        <taxon>Pasteurellaceae</taxon>
        <taxon>Testudinibacter</taxon>
    </lineage>
</organism>
<dbReference type="AlphaFoldDB" id="A0A4R3Y3U9"/>
<evidence type="ECO:0000313" key="2">
    <source>
        <dbReference type="EMBL" id="TNG91645.1"/>
    </source>
</evidence>